<dbReference type="InterPro" id="IPR004527">
    <property type="entry name" value="Glu-tRNA-ligase_bac/mito"/>
</dbReference>
<dbReference type="InterPro" id="IPR020058">
    <property type="entry name" value="Glu/Gln-tRNA-synth_Ib_cat-dom"/>
</dbReference>
<keyword evidence="4 7" id="KW-0067">ATP-binding</keyword>
<evidence type="ECO:0000256" key="7">
    <source>
        <dbReference type="HAMAP-Rule" id="MF_00022"/>
    </source>
</evidence>
<dbReference type="CDD" id="cd00808">
    <property type="entry name" value="GluRS_core"/>
    <property type="match status" value="1"/>
</dbReference>
<dbReference type="SUPFAM" id="SSF52374">
    <property type="entry name" value="Nucleotidylyl transferase"/>
    <property type="match status" value="1"/>
</dbReference>
<dbReference type="AlphaFoldDB" id="A0A1F5S3V2"/>
<evidence type="ECO:0000256" key="2">
    <source>
        <dbReference type="ARBA" id="ARBA00022598"/>
    </source>
</evidence>
<dbReference type="SUPFAM" id="SSF48163">
    <property type="entry name" value="An anticodon-binding domain of class I aminoacyl-tRNA synthetases"/>
    <property type="match status" value="1"/>
</dbReference>
<evidence type="ECO:0000313" key="11">
    <source>
        <dbReference type="Proteomes" id="UP000177407"/>
    </source>
</evidence>
<accession>A0A1F5S3V2</accession>
<dbReference type="InterPro" id="IPR045462">
    <property type="entry name" value="aa-tRNA-synth_I_cd-bd"/>
</dbReference>
<evidence type="ECO:0000256" key="4">
    <source>
        <dbReference type="ARBA" id="ARBA00022840"/>
    </source>
</evidence>
<comment type="catalytic activity">
    <reaction evidence="7">
        <text>tRNA(Glu) + L-glutamate + ATP = L-glutamyl-tRNA(Glu) + AMP + diphosphate</text>
        <dbReference type="Rhea" id="RHEA:23540"/>
        <dbReference type="Rhea" id="RHEA-COMP:9663"/>
        <dbReference type="Rhea" id="RHEA-COMP:9680"/>
        <dbReference type="ChEBI" id="CHEBI:29985"/>
        <dbReference type="ChEBI" id="CHEBI:30616"/>
        <dbReference type="ChEBI" id="CHEBI:33019"/>
        <dbReference type="ChEBI" id="CHEBI:78442"/>
        <dbReference type="ChEBI" id="CHEBI:78520"/>
        <dbReference type="ChEBI" id="CHEBI:456215"/>
        <dbReference type="EC" id="6.1.1.17"/>
    </reaction>
</comment>
<dbReference type="GO" id="GO:0005524">
    <property type="term" value="F:ATP binding"/>
    <property type="evidence" value="ECO:0007669"/>
    <property type="project" value="UniProtKB-UniRule"/>
</dbReference>
<dbReference type="NCBIfam" id="TIGR00464">
    <property type="entry name" value="gltX_bact"/>
    <property type="match status" value="1"/>
</dbReference>
<dbReference type="Proteomes" id="UP000177407">
    <property type="component" value="Unassembled WGS sequence"/>
</dbReference>
<dbReference type="InterPro" id="IPR000924">
    <property type="entry name" value="Glu/Gln-tRNA-synth"/>
</dbReference>
<dbReference type="Gene3D" id="1.10.10.350">
    <property type="match status" value="1"/>
</dbReference>
<dbReference type="InterPro" id="IPR033910">
    <property type="entry name" value="GluRS_core"/>
</dbReference>
<name>A0A1F5S3V2_9BACT</name>
<comment type="caution">
    <text evidence="10">The sequence shown here is derived from an EMBL/GenBank/DDBJ whole genome shotgun (WGS) entry which is preliminary data.</text>
</comment>
<comment type="caution">
    <text evidence="7">Lacks conserved residue(s) required for the propagation of feature annotation.</text>
</comment>
<dbReference type="InterPro" id="IPR001412">
    <property type="entry name" value="aa-tRNA-synth_I_CS"/>
</dbReference>
<feature type="domain" description="Aminoacyl-tRNA synthetase class I anticodon-binding" evidence="9">
    <location>
        <begin position="336"/>
        <end position="493"/>
    </location>
</feature>
<dbReference type="HAMAP" id="MF_00022">
    <property type="entry name" value="Glu_tRNA_synth_type1"/>
    <property type="match status" value="1"/>
</dbReference>
<dbReference type="GO" id="GO:0004818">
    <property type="term" value="F:glutamate-tRNA ligase activity"/>
    <property type="evidence" value="ECO:0007669"/>
    <property type="project" value="UniProtKB-UniRule"/>
</dbReference>
<dbReference type="PANTHER" id="PTHR43311">
    <property type="entry name" value="GLUTAMATE--TRNA LIGASE"/>
    <property type="match status" value="1"/>
</dbReference>
<keyword evidence="5 7" id="KW-0648">Protein biosynthesis</keyword>
<sequence>MTNKIITRFAPSPTGYMHVGNFRTALYSFLFARKNNGQFLLRIEDTDRARFIEGADNKIIDIVNYFGLKFDNKEIIFQSKRLDVYKKYAEQLISEDKAYYCFCSEEKLVKIKEEQTTNKLPPGYWGPHRSCNKLNKNEAKEKVKNGEKYVIRLKMIPDDNTTEENGVWNDLIHGEIKTEMKFQEDFVIIKSDGFPTYNFAHMIDDHEMGVTHVMRGEEFISSTIKHIRLYEAFGWQLPQFAHLPLLLNADKSKLSKRQGDVAVEDYLKKGYLKEAIINFVVLLGWNPKTEQEIFSLAELVEQFSLDKINKSGAVFNIEKLNWFNQYYIRKMDLADLTAKCLPYLLDAGLIEKDGEDYKNKETGETVSNDWIKKVVLLARERLVKLDDISEIVKFLFTEKSEYDPELLVWKKSSKEDTAKNLELLKNFLAGVEDFSKENLEVEIKKFIEEKGLGVGDMLWPFRIALSGLKNSPPPFDIAEILGKNRVLEKIDEAKILLK</sequence>
<evidence type="ECO:0000259" key="9">
    <source>
        <dbReference type="Pfam" id="PF19269"/>
    </source>
</evidence>
<protein>
    <recommendedName>
        <fullName evidence="7">Glutamate--tRNA ligase</fullName>
        <ecNumber evidence="7">6.1.1.17</ecNumber>
    </recommendedName>
    <alternativeName>
        <fullName evidence="7">Glutamyl-tRNA synthetase</fullName>
        <shortName evidence="7">GluRS</shortName>
    </alternativeName>
</protein>
<reference evidence="10 11" key="1">
    <citation type="journal article" date="2016" name="Nat. Commun.">
        <title>Thousands of microbial genomes shed light on interconnected biogeochemical processes in an aquifer system.</title>
        <authorList>
            <person name="Anantharaman K."/>
            <person name="Brown C.T."/>
            <person name="Hug L.A."/>
            <person name="Sharon I."/>
            <person name="Castelle C.J."/>
            <person name="Probst A.J."/>
            <person name="Thomas B.C."/>
            <person name="Singh A."/>
            <person name="Wilkins M.J."/>
            <person name="Karaoz U."/>
            <person name="Brodie E.L."/>
            <person name="Williams K.H."/>
            <person name="Hubbard S.S."/>
            <person name="Banfield J.F."/>
        </authorList>
    </citation>
    <scope>NUCLEOTIDE SEQUENCE [LARGE SCALE GENOMIC DNA]</scope>
</reference>
<comment type="similarity">
    <text evidence="1 7">Belongs to the class-I aminoacyl-tRNA synthetase family. Glutamate--tRNA ligase type 1 subfamily.</text>
</comment>
<comment type="subunit">
    <text evidence="7">Monomer.</text>
</comment>
<organism evidence="10 11">
    <name type="scientific">Candidatus Falkowbacteria bacterium RIFOXYA2_FULL_38_12</name>
    <dbReference type="NCBI Taxonomy" id="1797993"/>
    <lineage>
        <taxon>Bacteria</taxon>
        <taxon>Candidatus Falkowiibacteriota</taxon>
    </lineage>
</organism>
<keyword evidence="2 7" id="KW-0436">Ligase</keyword>
<dbReference type="Pfam" id="PF00749">
    <property type="entry name" value="tRNA-synt_1c"/>
    <property type="match status" value="1"/>
</dbReference>
<comment type="subcellular location">
    <subcellularLocation>
        <location evidence="7">Cytoplasm</location>
    </subcellularLocation>
</comment>
<evidence type="ECO:0000256" key="1">
    <source>
        <dbReference type="ARBA" id="ARBA00007894"/>
    </source>
</evidence>
<dbReference type="Gene3D" id="3.40.50.620">
    <property type="entry name" value="HUPs"/>
    <property type="match status" value="1"/>
</dbReference>
<feature type="short sequence motif" description="'HIGH' region" evidence="7">
    <location>
        <begin position="11"/>
        <end position="21"/>
    </location>
</feature>
<dbReference type="InterPro" id="IPR049940">
    <property type="entry name" value="GluQ/Sye"/>
</dbReference>
<keyword evidence="7" id="KW-0963">Cytoplasm</keyword>
<dbReference type="PROSITE" id="PS00178">
    <property type="entry name" value="AA_TRNA_LIGASE_I"/>
    <property type="match status" value="1"/>
</dbReference>
<feature type="binding site" evidence="7">
    <location>
        <position position="256"/>
    </location>
    <ligand>
        <name>ATP</name>
        <dbReference type="ChEBI" id="CHEBI:30616"/>
    </ligand>
</feature>
<evidence type="ECO:0000313" key="10">
    <source>
        <dbReference type="EMBL" id="OGF21339.1"/>
    </source>
</evidence>
<feature type="short sequence motif" description="'KMSKS' region" evidence="7">
    <location>
        <begin position="253"/>
        <end position="257"/>
    </location>
</feature>
<dbReference type="InterPro" id="IPR020751">
    <property type="entry name" value="aa-tRNA-synth_I_codon-bd_sub2"/>
</dbReference>
<evidence type="ECO:0000256" key="6">
    <source>
        <dbReference type="ARBA" id="ARBA00023146"/>
    </source>
</evidence>
<dbReference type="InterPro" id="IPR008925">
    <property type="entry name" value="aa_tRNA-synth_I_cd-bd_sf"/>
</dbReference>
<comment type="function">
    <text evidence="7">Catalyzes the attachment of glutamate to tRNA(Glu) in a two-step reaction: glutamate is first activated by ATP to form Glu-AMP and then transferred to the acceptor end of tRNA(Glu).</text>
</comment>
<keyword evidence="3 7" id="KW-0547">Nucleotide-binding</keyword>
<dbReference type="GO" id="GO:0006424">
    <property type="term" value="P:glutamyl-tRNA aminoacylation"/>
    <property type="evidence" value="ECO:0007669"/>
    <property type="project" value="UniProtKB-UniRule"/>
</dbReference>
<dbReference type="EC" id="6.1.1.17" evidence="7"/>
<dbReference type="Pfam" id="PF19269">
    <property type="entry name" value="Anticodon_2"/>
    <property type="match status" value="1"/>
</dbReference>
<dbReference type="InterPro" id="IPR014729">
    <property type="entry name" value="Rossmann-like_a/b/a_fold"/>
</dbReference>
<dbReference type="GO" id="GO:0008270">
    <property type="term" value="F:zinc ion binding"/>
    <property type="evidence" value="ECO:0007669"/>
    <property type="project" value="InterPro"/>
</dbReference>
<dbReference type="PANTHER" id="PTHR43311:SF2">
    <property type="entry name" value="GLUTAMATE--TRNA LIGASE, MITOCHONDRIAL-RELATED"/>
    <property type="match status" value="1"/>
</dbReference>
<gene>
    <name evidence="7" type="primary">gltX</name>
    <name evidence="10" type="ORF">A2257_00975</name>
</gene>
<dbReference type="GO" id="GO:0000049">
    <property type="term" value="F:tRNA binding"/>
    <property type="evidence" value="ECO:0007669"/>
    <property type="project" value="InterPro"/>
</dbReference>
<dbReference type="EMBL" id="MFGA01000008">
    <property type="protein sequence ID" value="OGF21339.1"/>
    <property type="molecule type" value="Genomic_DNA"/>
</dbReference>
<proteinExistence type="inferred from homology"/>
<evidence type="ECO:0000256" key="5">
    <source>
        <dbReference type="ARBA" id="ARBA00022917"/>
    </source>
</evidence>
<dbReference type="FunFam" id="3.40.50.620:FF:000045">
    <property type="entry name" value="Glutamate--tRNA ligase, mitochondrial"/>
    <property type="match status" value="1"/>
</dbReference>
<evidence type="ECO:0000256" key="3">
    <source>
        <dbReference type="ARBA" id="ARBA00022741"/>
    </source>
</evidence>
<evidence type="ECO:0000259" key="8">
    <source>
        <dbReference type="Pfam" id="PF00749"/>
    </source>
</evidence>
<feature type="domain" description="Glutamyl/glutaminyl-tRNA synthetase class Ib catalytic" evidence="8">
    <location>
        <begin position="4"/>
        <end position="322"/>
    </location>
</feature>
<dbReference type="PRINTS" id="PR00987">
    <property type="entry name" value="TRNASYNTHGLU"/>
</dbReference>
<dbReference type="GO" id="GO:0005737">
    <property type="term" value="C:cytoplasm"/>
    <property type="evidence" value="ECO:0007669"/>
    <property type="project" value="UniProtKB-SubCell"/>
</dbReference>
<keyword evidence="6 7" id="KW-0030">Aminoacyl-tRNA synthetase</keyword>